<gene>
    <name evidence="1" type="ORF">HF838_24615</name>
</gene>
<organism evidence="1 2">
    <name type="scientific">Aneurinibacillus aneurinilyticus</name>
    <name type="common">Bacillus aneurinolyticus</name>
    <dbReference type="NCBI Taxonomy" id="1391"/>
    <lineage>
        <taxon>Bacteria</taxon>
        <taxon>Bacillati</taxon>
        <taxon>Bacillota</taxon>
        <taxon>Bacilli</taxon>
        <taxon>Bacillales</taxon>
        <taxon>Paenibacillaceae</taxon>
        <taxon>Aneurinibacillus group</taxon>
        <taxon>Aneurinibacillus</taxon>
    </lineage>
</organism>
<evidence type="ECO:0000313" key="2">
    <source>
        <dbReference type="Proteomes" id="UP000561326"/>
    </source>
</evidence>
<sequence>MVHGKKFINEHSQYYQVLYKLYKTRDLDEWYVQKCRKRFELPGEFSTIKNVKKIKVQDNFLPSVHVYLELKEVSDNHSFSLFQEIQIVVSKIIPVYYINYVYKIKHHLVVGELGLGGAPQTFEMMEASDDVIEVMDKQGFIALDSEYDLKDTVFEWDELEGIDPVNRRLTLEDAVFIDILDLCD</sequence>
<dbReference type="RefSeq" id="WP_168976719.1">
    <property type="nucleotide sequence ID" value="NZ_JABAGO010000084.1"/>
</dbReference>
<dbReference type="EMBL" id="JABAGO010000084">
    <property type="protein sequence ID" value="NMF01379.1"/>
    <property type="molecule type" value="Genomic_DNA"/>
</dbReference>
<dbReference type="Proteomes" id="UP000561326">
    <property type="component" value="Unassembled WGS sequence"/>
</dbReference>
<accession>A0A848D1Q2</accession>
<dbReference type="AlphaFoldDB" id="A0A848D1Q2"/>
<name>A0A848D1Q2_ANEAE</name>
<reference evidence="1 2" key="1">
    <citation type="submission" date="2020-04" db="EMBL/GenBank/DDBJ databases">
        <authorList>
            <person name="Hitch T.C.A."/>
            <person name="Wylensek D."/>
            <person name="Clavel T."/>
        </authorList>
    </citation>
    <scope>NUCLEOTIDE SEQUENCE [LARGE SCALE GENOMIC DNA]</scope>
    <source>
        <strain evidence="1 2">WB01_D5_05</strain>
    </source>
</reference>
<comment type="caution">
    <text evidence="1">The sequence shown here is derived from an EMBL/GenBank/DDBJ whole genome shotgun (WGS) entry which is preliminary data.</text>
</comment>
<evidence type="ECO:0000313" key="1">
    <source>
        <dbReference type="EMBL" id="NMF01379.1"/>
    </source>
</evidence>
<proteinExistence type="predicted"/>
<protein>
    <submittedName>
        <fullName evidence="1">Uncharacterized protein</fullName>
    </submittedName>
</protein>